<evidence type="ECO:0000313" key="8">
    <source>
        <dbReference type="Proteomes" id="UP000268321"/>
    </source>
</evidence>
<evidence type="ECO:0000256" key="5">
    <source>
        <dbReference type="SAM" id="MobiDB-lite"/>
    </source>
</evidence>
<dbReference type="InterPro" id="IPR026822">
    <property type="entry name" value="Spp2/MOS2_G-patch"/>
</dbReference>
<evidence type="ECO:0000256" key="2">
    <source>
        <dbReference type="ARBA" id="ARBA00008576"/>
    </source>
</evidence>
<evidence type="ECO:0000256" key="1">
    <source>
        <dbReference type="ARBA" id="ARBA00004123"/>
    </source>
</evidence>
<evidence type="ECO:0000313" key="7">
    <source>
        <dbReference type="EMBL" id="RKP30237.1"/>
    </source>
</evidence>
<dbReference type="PANTHER" id="PTHR15818">
    <property type="entry name" value="G PATCH AND KOW-CONTAINING"/>
    <property type="match status" value="1"/>
</dbReference>
<keyword evidence="8" id="KW-1185">Reference proteome</keyword>
<sequence>MSFLFSLKGKVSKAKKPEASKRKTLGIEETQEVERNIIDAFDSKKGAMLGAVALSHTPQLIIKPLNQSTTLRKKGKVTTQNQPRNTADGGILDEAARSLIAGVSLEELGSRVIPVQSQTQNEETDENIGPENTQKDYEEVPVEEFGAALLRGMGWKGPDKNTLSLQTKHCQRGVLLGIGAKPLPKEMEQELIDRKISLFLL</sequence>
<dbReference type="GO" id="GO:0005681">
    <property type="term" value="C:spliceosomal complex"/>
    <property type="evidence" value="ECO:0007669"/>
    <property type="project" value="UniProtKB-UniRule"/>
</dbReference>
<dbReference type="OrthoDB" id="5577072at2759"/>
<gene>
    <name evidence="7" type="ORF">METBISCDRAFT_23515</name>
</gene>
<reference evidence="8" key="1">
    <citation type="journal article" date="2018" name="Nat. Microbiol.">
        <title>Leveraging single-cell genomics to expand the fungal tree of life.</title>
        <authorList>
            <person name="Ahrendt S.R."/>
            <person name="Quandt C.A."/>
            <person name="Ciobanu D."/>
            <person name="Clum A."/>
            <person name="Salamov A."/>
            <person name="Andreopoulos B."/>
            <person name="Cheng J.F."/>
            <person name="Woyke T."/>
            <person name="Pelin A."/>
            <person name="Henrissat B."/>
            <person name="Reynolds N.K."/>
            <person name="Benny G.L."/>
            <person name="Smith M.E."/>
            <person name="James T.Y."/>
            <person name="Grigoriev I.V."/>
        </authorList>
    </citation>
    <scope>NUCLEOTIDE SEQUENCE [LARGE SCALE GENOMIC DNA]</scope>
    <source>
        <strain evidence="8">Baker2002</strain>
    </source>
</reference>
<proteinExistence type="inferred from homology"/>
<accession>A0A4P9ZBL5</accession>
<evidence type="ECO:0000256" key="4">
    <source>
        <dbReference type="RuleBase" id="RU369096"/>
    </source>
</evidence>
<name>A0A4P9ZBL5_9ASCO</name>
<feature type="region of interest" description="Disordered" evidence="5">
    <location>
        <begin position="112"/>
        <end position="135"/>
    </location>
</feature>
<dbReference type="AlphaFoldDB" id="A0A4P9ZBL5"/>
<comment type="similarity">
    <text evidence="2 4">Belongs to the SPP2 family.</text>
</comment>
<comment type="function">
    <text evidence="4">Involved in spliceosome maturation and the first step of pre-mRNA splicing.</text>
</comment>
<feature type="domain" description="Spp2/MOS2 G-patch" evidence="6">
    <location>
        <begin position="132"/>
        <end position="183"/>
    </location>
</feature>
<dbReference type="InterPro" id="IPR045166">
    <property type="entry name" value="Spp2-like"/>
</dbReference>
<evidence type="ECO:0000256" key="3">
    <source>
        <dbReference type="ARBA" id="ARBA00023242"/>
    </source>
</evidence>
<keyword evidence="4" id="KW-0747">Spliceosome</keyword>
<dbReference type="PANTHER" id="PTHR15818:SF2">
    <property type="entry name" value="G-PATCH DOMAIN AND KOW MOTIFS-CONTAINING PROTEIN"/>
    <property type="match status" value="1"/>
</dbReference>
<keyword evidence="4" id="KW-0508">mRNA splicing</keyword>
<dbReference type="Pfam" id="PF12656">
    <property type="entry name" value="G-patch_2"/>
    <property type="match status" value="1"/>
</dbReference>
<organism evidence="7 8">
    <name type="scientific">Metschnikowia bicuspidata</name>
    <dbReference type="NCBI Taxonomy" id="27322"/>
    <lineage>
        <taxon>Eukaryota</taxon>
        <taxon>Fungi</taxon>
        <taxon>Dikarya</taxon>
        <taxon>Ascomycota</taxon>
        <taxon>Saccharomycotina</taxon>
        <taxon>Pichiomycetes</taxon>
        <taxon>Metschnikowiaceae</taxon>
        <taxon>Metschnikowia</taxon>
    </lineage>
</organism>
<dbReference type="Proteomes" id="UP000268321">
    <property type="component" value="Unassembled WGS sequence"/>
</dbReference>
<dbReference type="EMBL" id="ML004463">
    <property type="protein sequence ID" value="RKP30237.1"/>
    <property type="molecule type" value="Genomic_DNA"/>
</dbReference>
<dbReference type="GO" id="GO:0000398">
    <property type="term" value="P:mRNA splicing, via spliceosome"/>
    <property type="evidence" value="ECO:0007669"/>
    <property type="project" value="UniProtKB-UniRule"/>
</dbReference>
<comment type="subcellular location">
    <subcellularLocation>
        <location evidence="1 4">Nucleus</location>
    </subcellularLocation>
</comment>
<evidence type="ECO:0000259" key="6">
    <source>
        <dbReference type="Pfam" id="PF12656"/>
    </source>
</evidence>
<keyword evidence="4" id="KW-0507">mRNA processing</keyword>
<keyword evidence="3 4" id="KW-0539">Nucleus</keyword>
<protein>
    <recommendedName>
        <fullName evidence="4">Pre-mRNA-splicing factor</fullName>
    </recommendedName>
</protein>